<evidence type="ECO:0000313" key="2">
    <source>
        <dbReference type="EMBL" id="GET04571.1"/>
    </source>
</evidence>
<comment type="caution">
    <text evidence="1">The sequence shown here is derived from an EMBL/GenBank/DDBJ whole genome shotgun (WGS) entry which is preliminary data.</text>
</comment>
<reference evidence="2" key="2">
    <citation type="submission" date="2019-10" db="EMBL/GenBank/DDBJ databases">
        <title>Conservation and host-specific expression of non-tandemly repeated heterogenous ribosome RNA gene in arbuscular mycorrhizal fungi.</title>
        <authorList>
            <person name="Maeda T."/>
            <person name="Kobayashi Y."/>
            <person name="Nakagawa T."/>
            <person name="Ezawa T."/>
            <person name="Yamaguchi K."/>
            <person name="Bino T."/>
            <person name="Nishimoto Y."/>
            <person name="Shigenobu S."/>
            <person name="Kawaguchi M."/>
        </authorList>
    </citation>
    <scope>NUCLEOTIDE SEQUENCE</scope>
    <source>
        <strain evidence="2">HR1</strain>
    </source>
</reference>
<dbReference type="Proteomes" id="UP000247702">
    <property type="component" value="Unassembled WGS sequence"/>
</dbReference>
<dbReference type="OrthoDB" id="2341695at2759"/>
<gene>
    <name evidence="2" type="ORF">RCL2_003087100</name>
    <name evidence="1" type="ORF">RclHR1_01120005</name>
</gene>
<evidence type="ECO:0000313" key="1">
    <source>
        <dbReference type="EMBL" id="GBB84617.1"/>
    </source>
</evidence>
<dbReference type="EMBL" id="BLAL01000356">
    <property type="protein sequence ID" value="GET04571.1"/>
    <property type="molecule type" value="Genomic_DNA"/>
</dbReference>
<keyword evidence="3" id="KW-1185">Reference proteome</keyword>
<dbReference type="AlphaFoldDB" id="A0A2Z6Q3W0"/>
<name>A0A2Z6Q3W0_9GLOM</name>
<sequence>MNDQPDGLSNFLNEYTRKHGNIVTIDEDKYFYGNQEQGSSKKNEANGLRKYVIPTSDPRKYGLTGNHSISYGTPGSVRDISIKYETLVNSPLISKTPVNSSRNYKASDKFFYNNQHENEGNSYHSISGPKHMFPKRNSSENMYLEISDYILIDPKYEPPRIFEDIDDQFNNFLAQRDRLTFTNKMAGINEPFVDIGRQINHFLILRDKFVAMKDQAIIDNTEEEYIKDKVYLLAQQVYAKILAKNRNQSCKRKNKYYKKKK</sequence>
<evidence type="ECO:0000313" key="3">
    <source>
        <dbReference type="Proteomes" id="UP000247702"/>
    </source>
</evidence>
<accession>A0A2Z6Q3W0</accession>
<protein>
    <submittedName>
        <fullName evidence="1">Uncharacterized protein</fullName>
    </submittedName>
</protein>
<reference evidence="1 3" key="1">
    <citation type="submission" date="2017-11" db="EMBL/GenBank/DDBJ databases">
        <title>The genome of Rhizophagus clarus HR1 reveals common genetic basis of auxotrophy among arbuscular mycorrhizal fungi.</title>
        <authorList>
            <person name="Kobayashi Y."/>
        </authorList>
    </citation>
    <scope>NUCLEOTIDE SEQUENCE [LARGE SCALE GENOMIC DNA]</scope>
    <source>
        <strain evidence="1 3">HR1</strain>
    </source>
</reference>
<dbReference type="EMBL" id="BEXD01000136">
    <property type="protein sequence ID" value="GBB84617.1"/>
    <property type="molecule type" value="Genomic_DNA"/>
</dbReference>
<proteinExistence type="predicted"/>
<organism evidence="1 3">
    <name type="scientific">Rhizophagus clarus</name>
    <dbReference type="NCBI Taxonomy" id="94130"/>
    <lineage>
        <taxon>Eukaryota</taxon>
        <taxon>Fungi</taxon>
        <taxon>Fungi incertae sedis</taxon>
        <taxon>Mucoromycota</taxon>
        <taxon>Glomeromycotina</taxon>
        <taxon>Glomeromycetes</taxon>
        <taxon>Glomerales</taxon>
        <taxon>Glomeraceae</taxon>
        <taxon>Rhizophagus</taxon>
    </lineage>
</organism>
<dbReference type="Proteomes" id="UP000615446">
    <property type="component" value="Unassembled WGS sequence"/>
</dbReference>